<dbReference type="SMART" id="SM00460">
    <property type="entry name" value="TGc"/>
    <property type="match status" value="1"/>
</dbReference>
<dbReference type="PANTHER" id="PTHR33490:SF7">
    <property type="entry name" value="BLR2979 PROTEIN"/>
    <property type="match status" value="1"/>
</dbReference>
<feature type="domain" description="Transglutaminase-like" evidence="1">
    <location>
        <begin position="182"/>
        <end position="252"/>
    </location>
</feature>
<dbReference type="Proteomes" id="UP001595814">
    <property type="component" value="Unassembled WGS sequence"/>
</dbReference>
<dbReference type="EMBL" id="JBHSAW010000010">
    <property type="protein sequence ID" value="MFC4097376.1"/>
    <property type="molecule type" value="Genomic_DNA"/>
</dbReference>
<dbReference type="InterPro" id="IPR038765">
    <property type="entry name" value="Papain-like_cys_pep_sf"/>
</dbReference>
<gene>
    <name evidence="2" type="ORF">ACFOUT_15910</name>
</gene>
<dbReference type="Gene3D" id="3.10.620.30">
    <property type="match status" value="1"/>
</dbReference>
<dbReference type="InterPro" id="IPR013589">
    <property type="entry name" value="Bac_transglu_N"/>
</dbReference>
<dbReference type="Pfam" id="PF08379">
    <property type="entry name" value="Bact_transglu_N"/>
    <property type="match status" value="1"/>
</dbReference>
<protein>
    <submittedName>
        <fullName evidence="2">Transglutaminase N-terminal domain-containing protein</fullName>
    </submittedName>
</protein>
<name>A0ABV8JTA3_9FLAO</name>
<evidence type="ECO:0000259" key="1">
    <source>
        <dbReference type="SMART" id="SM00460"/>
    </source>
</evidence>
<dbReference type="Pfam" id="PF01841">
    <property type="entry name" value="Transglut_core"/>
    <property type="match status" value="1"/>
</dbReference>
<proteinExistence type="predicted"/>
<keyword evidence="3" id="KW-1185">Reference proteome</keyword>
<dbReference type="SUPFAM" id="SSF54001">
    <property type="entry name" value="Cysteine proteinases"/>
    <property type="match status" value="1"/>
</dbReference>
<comment type="caution">
    <text evidence="2">The sequence shown here is derived from an EMBL/GenBank/DDBJ whole genome shotgun (WGS) entry which is preliminary data.</text>
</comment>
<dbReference type="InterPro" id="IPR002931">
    <property type="entry name" value="Transglutaminase-like"/>
</dbReference>
<dbReference type="PANTHER" id="PTHR33490">
    <property type="entry name" value="BLR5614 PROTEIN-RELATED"/>
    <property type="match status" value="1"/>
</dbReference>
<accession>A0ABV8JTA3</accession>
<reference evidence="3" key="1">
    <citation type="journal article" date="2019" name="Int. J. Syst. Evol. Microbiol.">
        <title>The Global Catalogue of Microorganisms (GCM) 10K type strain sequencing project: providing services to taxonomists for standard genome sequencing and annotation.</title>
        <authorList>
            <consortium name="The Broad Institute Genomics Platform"/>
            <consortium name="The Broad Institute Genome Sequencing Center for Infectious Disease"/>
            <person name="Wu L."/>
            <person name="Ma J."/>
        </authorList>
    </citation>
    <scope>NUCLEOTIDE SEQUENCE [LARGE SCALE GENOMIC DNA]</scope>
    <source>
        <strain evidence="3">CECT 7477</strain>
    </source>
</reference>
<organism evidence="2 3">
    <name type="scientific">Euzebyella saccharophila</name>
    <dbReference type="NCBI Taxonomy" id="679664"/>
    <lineage>
        <taxon>Bacteria</taxon>
        <taxon>Pseudomonadati</taxon>
        <taxon>Bacteroidota</taxon>
        <taxon>Flavobacteriia</taxon>
        <taxon>Flavobacteriales</taxon>
        <taxon>Flavobacteriaceae</taxon>
        <taxon>Euzebyella</taxon>
    </lineage>
</organism>
<evidence type="ECO:0000313" key="3">
    <source>
        <dbReference type="Proteomes" id="UP001595814"/>
    </source>
</evidence>
<dbReference type="RefSeq" id="WP_192462052.1">
    <property type="nucleotide sequence ID" value="NZ_JACYFJ010000002.1"/>
</dbReference>
<evidence type="ECO:0000313" key="2">
    <source>
        <dbReference type="EMBL" id="MFC4097376.1"/>
    </source>
</evidence>
<sequence>MVFNVTHTTAYKYNAPVSYCHNIATLRPRDSQGQQLLDFKIDISPLPSEISERKDFFGNFITRFSIQTEHKELKVTTKSKIERDFTPFREQMNSNSCKGVTNSQAIFALKGATTPELLDAKQYILDSIFIRRANAQIREYAQLSFLPNRSVFDSAFELMQRIYTDFDFVSGFTSISTPVEEVMREKKGVCQDFAQIAISCIRSMGLPARYVSGYIETIPPEGQEKLVGADASHAWFSIFIPGFGWVDFDPTNNMIPMNQHIVVGWGRDYYDVPPLKGVVFGSGKSKLKVMVDIRATQPV</sequence>